<sequence>MSAYTLFLFYHHSRGSIDSETSSNDECISAPGADDPVFTSSGGGIFAGSQHFVVTGGTFNNSTNNYVTPPAALPDFRMISMGDIDLQKELMVNKESSAIGRRRERNCVRRVYSGKIDGRKSNLTVGVYQGHGAEEVSRVRFLIYDLRPRCRRTGNETPKCIHLFDESCPISVAGCC</sequence>
<keyword evidence="2" id="KW-1185">Reference proteome</keyword>
<name>A0AAD7GYN2_9AGAR</name>
<dbReference type="EMBL" id="JARKIB010000437">
    <property type="protein sequence ID" value="KAJ7708012.1"/>
    <property type="molecule type" value="Genomic_DNA"/>
</dbReference>
<comment type="caution">
    <text evidence="1">The sequence shown here is derived from an EMBL/GenBank/DDBJ whole genome shotgun (WGS) entry which is preliminary data.</text>
</comment>
<gene>
    <name evidence="1" type="ORF">B0H16DRAFT_663801</name>
</gene>
<accession>A0AAD7GYN2</accession>
<dbReference type="AlphaFoldDB" id="A0AAD7GYN2"/>
<reference evidence="1" key="1">
    <citation type="submission" date="2023-03" db="EMBL/GenBank/DDBJ databases">
        <title>Massive genome expansion in bonnet fungi (Mycena s.s.) driven by repeated elements and novel gene families across ecological guilds.</title>
        <authorList>
            <consortium name="Lawrence Berkeley National Laboratory"/>
            <person name="Harder C.B."/>
            <person name="Miyauchi S."/>
            <person name="Viragh M."/>
            <person name="Kuo A."/>
            <person name="Thoen E."/>
            <person name="Andreopoulos B."/>
            <person name="Lu D."/>
            <person name="Skrede I."/>
            <person name="Drula E."/>
            <person name="Henrissat B."/>
            <person name="Morin E."/>
            <person name="Kohler A."/>
            <person name="Barry K."/>
            <person name="LaButti K."/>
            <person name="Morin E."/>
            <person name="Salamov A."/>
            <person name="Lipzen A."/>
            <person name="Mereny Z."/>
            <person name="Hegedus B."/>
            <person name="Baldrian P."/>
            <person name="Stursova M."/>
            <person name="Weitz H."/>
            <person name="Taylor A."/>
            <person name="Grigoriev I.V."/>
            <person name="Nagy L.G."/>
            <person name="Martin F."/>
            <person name="Kauserud H."/>
        </authorList>
    </citation>
    <scope>NUCLEOTIDE SEQUENCE</scope>
    <source>
        <strain evidence="1">CBHHK182m</strain>
    </source>
</reference>
<proteinExistence type="predicted"/>
<organism evidence="1 2">
    <name type="scientific">Mycena metata</name>
    <dbReference type="NCBI Taxonomy" id="1033252"/>
    <lineage>
        <taxon>Eukaryota</taxon>
        <taxon>Fungi</taxon>
        <taxon>Dikarya</taxon>
        <taxon>Basidiomycota</taxon>
        <taxon>Agaricomycotina</taxon>
        <taxon>Agaricomycetes</taxon>
        <taxon>Agaricomycetidae</taxon>
        <taxon>Agaricales</taxon>
        <taxon>Marasmiineae</taxon>
        <taxon>Mycenaceae</taxon>
        <taxon>Mycena</taxon>
    </lineage>
</organism>
<dbReference type="Proteomes" id="UP001215598">
    <property type="component" value="Unassembled WGS sequence"/>
</dbReference>
<protein>
    <submittedName>
        <fullName evidence="1">Uncharacterized protein</fullName>
    </submittedName>
</protein>
<evidence type="ECO:0000313" key="2">
    <source>
        <dbReference type="Proteomes" id="UP001215598"/>
    </source>
</evidence>
<evidence type="ECO:0000313" key="1">
    <source>
        <dbReference type="EMBL" id="KAJ7708012.1"/>
    </source>
</evidence>